<feature type="compositionally biased region" description="Polar residues" evidence="1">
    <location>
        <begin position="477"/>
        <end position="499"/>
    </location>
</feature>
<keyword evidence="2" id="KW-1133">Transmembrane helix</keyword>
<evidence type="ECO:0000313" key="3">
    <source>
        <dbReference type="EMBL" id="GHJ87624.1"/>
    </source>
</evidence>
<protein>
    <submittedName>
        <fullName evidence="3">Uncharacterized protein</fullName>
    </submittedName>
</protein>
<feature type="transmembrane region" description="Helical" evidence="2">
    <location>
        <begin position="139"/>
        <end position="161"/>
    </location>
</feature>
<feature type="region of interest" description="Disordered" evidence="1">
    <location>
        <begin position="184"/>
        <end position="203"/>
    </location>
</feature>
<feature type="compositionally biased region" description="Basic and acidic residues" evidence="1">
    <location>
        <begin position="263"/>
        <end position="282"/>
    </location>
</feature>
<name>A0A8H3YFH2_9TREE</name>
<dbReference type="Proteomes" id="UP000620104">
    <property type="component" value="Unassembled WGS sequence"/>
</dbReference>
<dbReference type="AlphaFoldDB" id="A0A8H3YFH2"/>
<feature type="compositionally biased region" description="Polar residues" evidence="1">
    <location>
        <begin position="583"/>
        <end position="604"/>
    </location>
</feature>
<evidence type="ECO:0000256" key="2">
    <source>
        <dbReference type="SAM" id="Phobius"/>
    </source>
</evidence>
<feature type="region of interest" description="Disordered" evidence="1">
    <location>
        <begin position="246"/>
        <end position="285"/>
    </location>
</feature>
<evidence type="ECO:0000256" key="1">
    <source>
        <dbReference type="SAM" id="MobiDB-lite"/>
    </source>
</evidence>
<keyword evidence="2" id="KW-0472">Membrane</keyword>
<comment type="caution">
    <text evidence="3">The sequence shown here is derived from an EMBL/GenBank/DDBJ whole genome shotgun (WGS) entry which is preliminary data.</text>
</comment>
<gene>
    <name evidence="3" type="ORF">NliqN6_4026</name>
</gene>
<feature type="region of interest" description="Disordered" evidence="1">
    <location>
        <begin position="573"/>
        <end position="611"/>
    </location>
</feature>
<proteinExistence type="predicted"/>
<sequence>MSGVTTVISLAGGGVFSLEIAAPTTTAVIWTPKPYSSKTLSSGAKSVARSTTDVNQHGASATDMFTSDDVSTSSLTPITTTNSQGQTIVYPVITTTYTSQEGIYTSVLVAPTPSTSISVGESNGGGDTVNNGILATSTIIAIVVAFIVGIAGIAFAAFYIIRRRRRRRRREEAARRIAAEAKKEYDEKLARSSGPPPSAQTFAPVVDFGASSAPSPISPFGDEQRVRYDLPMDVVDHTSDAASINMEHARAISVGRERRNRSRQGDRAPSRARTLDPRRRNDPPVVVTELDSDRASARRQMIRTLPIREGDIQPFILPPMPTANTRSPPVLNLTIPPDIHQPDRATASMPNWRRTSDIETLHTLATDDDDVLAEDGSSIARTLTTESGESGTFPATHGMFRSQHGHEDAFRSESPVAWGPGPFGDEHQNFGFARIGRLAQQTDFDDASTIGEDDDIVPYAPLSLSTTSMRGTTPTLLTTHSMSTGSSTAGPRTYDSAQNPFADPVSGYDGRPRFPRPPPSEAGRSEVSAGGRTEASFRPGDDARSDVLHLGSQWRSGARNGLTARTGIAVTYMEDLDSEDDQTTPSTTISRTAPRNPSVTTGDALSTADEDDYIRTLEGAISYGGRNEDNREDFQLPPTYNEVFGNTF</sequence>
<reference evidence="3" key="1">
    <citation type="submission" date="2020-07" db="EMBL/GenBank/DDBJ databases">
        <title>Draft Genome Sequence of a Deep-Sea Yeast, Naganishia (Cryptococcus) liquefaciens strain N6.</title>
        <authorList>
            <person name="Han Y.W."/>
            <person name="Kajitani R."/>
            <person name="Morimoto H."/>
            <person name="Parhat M."/>
            <person name="Tsubouchi H."/>
            <person name="Bakenova O."/>
            <person name="Ogata M."/>
            <person name="Argunhan B."/>
            <person name="Aoki R."/>
            <person name="Kajiwara S."/>
            <person name="Itoh T."/>
            <person name="Iwasaki H."/>
        </authorList>
    </citation>
    <scope>NUCLEOTIDE SEQUENCE</scope>
    <source>
        <strain evidence="3">N6</strain>
    </source>
</reference>
<feature type="region of interest" description="Disordered" evidence="1">
    <location>
        <begin position="477"/>
        <end position="545"/>
    </location>
</feature>
<accession>A0A8H3YFH2</accession>
<organism evidence="3 4">
    <name type="scientific">Naganishia liquefaciens</name>
    <dbReference type="NCBI Taxonomy" id="104408"/>
    <lineage>
        <taxon>Eukaryota</taxon>
        <taxon>Fungi</taxon>
        <taxon>Dikarya</taxon>
        <taxon>Basidiomycota</taxon>
        <taxon>Agaricomycotina</taxon>
        <taxon>Tremellomycetes</taxon>
        <taxon>Filobasidiales</taxon>
        <taxon>Filobasidiaceae</taxon>
        <taxon>Naganishia</taxon>
    </lineage>
</organism>
<dbReference type="OrthoDB" id="2587720at2759"/>
<evidence type="ECO:0000313" key="4">
    <source>
        <dbReference type="Proteomes" id="UP000620104"/>
    </source>
</evidence>
<dbReference type="EMBL" id="BLZA01000023">
    <property type="protein sequence ID" value="GHJ87624.1"/>
    <property type="molecule type" value="Genomic_DNA"/>
</dbReference>
<keyword evidence="2" id="KW-0812">Transmembrane</keyword>
<keyword evidence="4" id="KW-1185">Reference proteome</keyword>